<feature type="compositionally biased region" description="Polar residues" evidence="4">
    <location>
        <begin position="550"/>
        <end position="559"/>
    </location>
</feature>
<evidence type="ECO:0000256" key="2">
    <source>
        <dbReference type="ARBA" id="ARBA00022963"/>
    </source>
</evidence>
<keyword evidence="2" id="KW-0442">Lipid degradation</keyword>
<keyword evidence="1 7" id="KW-0378">Hydrolase</keyword>
<dbReference type="InterPro" id="IPR010802">
    <property type="entry name" value="DUF1400"/>
</dbReference>
<evidence type="ECO:0000313" key="7">
    <source>
        <dbReference type="EMBL" id="MCM1981955.1"/>
    </source>
</evidence>
<feature type="signal peptide" evidence="5">
    <location>
        <begin position="1"/>
        <end position="26"/>
    </location>
</feature>
<comment type="caution">
    <text evidence="7">The sequence shown here is derived from an EMBL/GenBank/DDBJ whole genome shotgun (WGS) entry which is preliminary data.</text>
</comment>
<feature type="region of interest" description="Disordered" evidence="4">
    <location>
        <begin position="546"/>
        <end position="575"/>
    </location>
</feature>
<dbReference type="Proteomes" id="UP000031561">
    <property type="component" value="Unassembled WGS sequence"/>
</dbReference>
<dbReference type="GO" id="GO:0016787">
    <property type="term" value="F:hydrolase activity"/>
    <property type="evidence" value="ECO:0007669"/>
    <property type="project" value="UniProtKB-KW"/>
</dbReference>
<sequence length="575" mass="63144">MKHVYRRGLSALGVLLACAALRPVHAAERIYASYSLFERSISIEALEIFVREGRYTDNLITYGRFFKRGQLEQVRSGLRERVDLDPLTISQFLYTPIGERLLRRISEVVQPKSGQGGFFALRSALILAAAQEEGLTALNVLKQYPTQGIHVDLRTGLALFEEVQGLVAQTNQVVTAIESEAGKAEVSLSESWTLDLARPGPERWRRISLPLTDNSKKRLDYTGRSRSFPVDLYLPVLDQATARPMVVISHGLNSDRTSFVYLAEHLASWGYVVVVPEHPGSNKAQLEALLSGQANDVIDRMEFLDRPLDISFTLDQLEQLSTNTPDLAGRLDFNRVAVMGQSFGGYTALALAGAKLDFNQLSRDCAVNLDDTFNLSLLLQCLNLRIPVQDYQLADPRIKSVIAMNPIGSSLFGPQGLSDIAIPTMIVGGSADTVAPLVPEQVRPFSWLTTPQKYFVLINAGTHFSLIQVPEAEEEGNIPQLEAFWGRRPDIAQDYLKALGLAFMNRHLSGIESYQPFLSSGYGAVLSQPPLPLSILSGGLPPVLNPVLDSGTNPPQASQPGPLVFTQPPPEGSRN</sequence>
<dbReference type="PROSITE" id="PS51257">
    <property type="entry name" value="PROKAR_LIPOPROTEIN"/>
    <property type="match status" value="1"/>
</dbReference>
<evidence type="ECO:0000256" key="3">
    <source>
        <dbReference type="ARBA" id="ARBA00023098"/>
    </source>
</evidence>
<dbReference type="PANTHER" id="PTHR10272">
    <property type="entry name" value="PLATELET-ACTIVATING FACTOR ACETYLHYDROLASE"/>
    <property type="match status" value="1"/>
</dbReference>
<dbReference type="SUPFAM" id="SSF53474">
    <property type="entry name" value="alpha/beta-Hydrolases"/>
    <property type="match status" value="1"/>
</dbReference>
<evidence type="ECO:0000256" key="5">
    <source>
        <dbReference type="SAM" id="SignalP"/>
    </source>
</evidence>
<gene>
    <name evidence="7" type="ORF">QQ91_0003790</name>
</gene>
<dbReference type="Pfam" id="PF07176">
    <property type="entry name" value="DUF1400"/>
    <property type="match status" value="1"/>
</dbReference>
<dbReference type="InterPro" id="IPR029058">
    <property type="entry name" value="AB_hydrolase_fold"/>
</dbReference>
<keyword evidence="5" id="KW-0732">Signal</keyword>
<proteinExistence type="predicted"/>
<dbReference type="AlphaFoldDB" id="A0ABD4T0S9"/>
<dbReference type="Gene3D" id="3.40.50.1820">
    <property type="entry name" value="alpha/beta hydrolase"/>
    <property type="match status" value="1"/>
</dbReference>
<feature type="chain" id="PRO_5044870175" evidence="5">
    <location>
        <begin position="27"/>
        <end position="575"/>
    </location>
</feature>
<accession>A0ABD4T0S9</accession>
<dbReference type="Pfam" id="PF03403">
    <property type="entry name" value="PAF-AH_p_II"/>
    <property type="match status" value="1"/>
</dbReference>
<protein>
    <submittedName>
        <fullName evidence="7">Alpha/beta hydrolase</fullName>
    </submittedName>
</protein>
<reference evidence="7 8" key="1">
    <citation type="journal article" date="2015" name="Genome Announc.">
        <title>Draft Genome Sequence of Filamentous Marine Cyanobacterium Lyngbya confervoides Strain BDU141951.</title>
        <authorList>
            <person name="Chandrababunaidu M.M."/>
            <person name="Sen D."/>
            <person name="Tripathy S."/>
        </authorList>
    </citation>
    <scope>NUCLEOTIDE SEQUENCE [LARGE SCALE GENOMIC DNA]</scope>
    <source>
        <strain evidence="7 8">BDU141951</strain>
    </source>
</reference>
<evidence type="ECO:0000256" key="4">
    <source>
        <dbReference type="SAM" id="MobiDB-lite"/>
    </source>
</evidence>
<organism evidence="7 8">
    <name type="scientific">Lyngbya confervoides BDU141951</name>
    <dbReference type="NCBI Taxonomy" id="1574623"/>
    <lineage>
        <taxon>Bacteria</taxon>
        <taxon>Bacillati</taxon>
        <taxon>Cyanobacteriota</taxon>
        <taxon>Cyanophyceae</taxon>
        <taxon>Oscillatoriophycideae</taxon>
        <taxon>Oscillatoriales</taxon>
        <taxon>Microcoleaceae</taxon>
        <taxon>Lyngbya</taxon>
    </lineage>
</organism>
<keyword evidence="8" id="KW-1185">Reference proteome</keyword>
<dbReference type="GO" id="GO:0016042">
    <property type="term" value="P:lipid catabolic process"/>
    <property type="evidence" value="ECO:0007669"/>
    <property type="project" value="UniProtKB-KW"/>
</dbReference>
<feature type="domain" description="DUF1400" evidence="6">
    <location>
        <begin position="26"/>
        <end position="152"/>
    </location>
</feature>
<evidence type="ECO:0000259" key="6">
    <source>
        <dbReference type="Pfam" id="PF07176"/>
    </source>
</evidence>
<evidence type="ECO:0000256" key="1">
    <source>
        <dbReference type="ARBA" id="ARBA00022801"/>
    </source>
</evidence>
<name>A0ABD4T0S9_9CYAN</name>
<dbReference type="RefSeq" id="WP_166280248.1">
    <property type="nucleotide sequence ID" value="NZ_JTHE03000024.1"/>
</dbReference>
<evidence type="ECO:0000313" key="8">
    <source>
        <dbReference type="Proteomes" id="UP000031561"/>
    </source>
</evidence>
<dbReference type="EMBL" id="JTHE03000024">
    <property type="protein sequence ID" value="MCM1981955.1"/>
    <property type="molecule type" value="Genomic_DNA"/>
</dbReference>
<dbReference type="PANTHER" id="PTHR10272:SF13">
    <property type="entry name" value="POLY(ETHYLENE TEREPHTHALATE) HYDROLASE"/>
    <property type="match status" value="1"/>
</dbReference>
<keyword evidence="3" id="KW-0443">Lipid metabolism</keyword>